<dbReference type="InterPro" id="IPR020476">
    <property type="entry name" value="Nudix_hydrolase"/>
</dbReference>
<dbReference type="InterPro" id="IPR000086">
    <property type="entry name" value="NUDIX_hydrolase_dom"/>
</dbReference>
<feature type="domain" description="Nudix hydrolase" evidence="11">
    <location>
        <begin position="152"/>
        <end position="285"/>
    </location>
</feature>
<dbReference type="PROSITE" id="PS00893">
    <property type="entry name" value="NUDIX_BOX"/>
    <property type="match status" value="1"/>
</dbReference>
<dbReference type="InterPro" id="IPR015375">
    <property type="entry name" value="NADH_PPase-like_N"/>
</dbReference>
<comment type="cofactor">
    <cofactor evidence="1">
        <name>Mg(2+)</name>
        <dbReference type="ChEBI" id="CHEBI:18420"/>
    </cofactor>
</comment>
<keyword evidence="13" id="KW-1185">Reference proteome</keyword>
<keyword evidence="6 10" id="KW-0378">Hydrolase</keyword>
<dbReference type="EC" id="3.6.1.22" evidence="4"/>
<dbReference type="InterPro" id="IPR049734">
    <property type="entry name" value="NudC-like_C"/>
</dbReference>
<dbReference type="STRING" id="1581420.AAW00_00750"/>
<dbReference type="Proteomes" id="UP000053464">
    <property type="component" value="Unassembled WGS sequence"/>
</dbReference>
<dbReference type="PANTHER" id="PTHR42904">
    <property type="entry name" value="NUDIX HYDROLASE, NUDC SUBFAMILY"/>
    <property type="match status" value="1"/>
</dbReference>
<evidence type="ECO:0000313" key="12">
    <source>
        <dbReference type="EMBL" id="KLE35061.1"/>
    </source>
</evidence>
<dbReference type="InterPro" id="IPR015797">
    <property type="entry name" value="NUDIX_hydrolase-like_dom_sf"/>
</dbReference>
<evidence type="ECO:0000259" key="11">
    <source>
        <dbReference type="PROSITE" id="PS51462"/>
    </source>
</evidence>
<name>A0A0G9MWF8_9SPHN</name>
<dbReference type="GO" id="GO:0006742">
    <property type="term" value="P:NADP+ catabolic process"/>
    <property type="evidence" value="ECO:0007669"/>
    <property type="project" value="TreeGrafter"/>
</dbReference>
<evidence type="ECO:0000256" key="3">
    <source>
        <dbReference type="ARBA" id="ARBA00009595"/>
    </source>
</evidence>
<evidence type="ECO:0000256" key="1">
    <source>
        <dbReference type="ARBA" id="ARBA00001946"/>
    </source>
</evidence>
<comment type="caution">
    <text evidence="12">The sequence shown here is derived from an EMBL/GenBank/DDBJ whole genome shotgun (WGS) entry which is preliminary data.</text>
</comment>
<organism evidence="12 13">
    <name type="scientific">Aurantiacibacter luteus</name>
    <dbReference type="NCBI Taxonomy" id="1581420"/>
    <lineage>
        <taxon>Bacteria</taxon>
        <taxon>Pseudomonadati</taxon>
        <taxon>Pseudomonadota</taxon>
        <taxon>Alphaproteobacteria</taxon>
        <taxon>Sphingomonadales</taxon>
        <taxon>Erythrobacteraceae</taxon>
        <taxon>Aurantiacibacter</taxon>
    </lineage>
</organism>
<dbReference type="CDD" id="cd03429">
    <property type="entry name" value="NUDIX_NADH_pyrophosphatase_Nudt13"/>
    <property type="match status" value="1"/>
</dbReference>
<dbReference type="InterPro" id="IPR050241">
    <property type="entry name" value="NAD-cap_RNA_hydrolase_NudC"/>
</dbReference>
<dbReference type="GO" id="GO:0005829">
    <property type="term" value="C:cytosol"/>
    <property type="evidence" value="ECO:0007669"/>
    <property type="project" value="TreeGrafter"/>
</dbReference>
<dbReference type="InterPro" id="IPR020084">
    <property type="entry name" value="NUDIX_hydrolase_CS"/>
</dbReference>
<comment type="cofactor">
    <cofactor evidence="2">
        <name>Zn(2+)</name>
        <dbReference type="ChEBI" id="CHEBI:29105"/>
    </cofactor>
</comment>
<dbReference type="GO" id="GO:0035529">
    <property type="term" value="F:NADH pyrophosphatase activity"/>
    <property type="evidence" value="ECO:0007669"/>
    <property type="project" value="TreeGrafter"/>
</dbReference>
<dbReference type="PATRIC" id="fig|1581420.6.peg.150"/>
<dbReference type="NCBIfam" id="NF001299">
    <property type="entry name" value="PRK00241.1"/>
    <property type="match status" value="1"/>
</dbReference>
<dbReference type="Pfam" id="PF09296">
    <property type="entry name" value="NUDIX-like"/>
    <property type="match status" value="1"/>
</dbReference>
<evidence type="ECO:0000256" key="6">
    <source>
        <dbReference type="ARBA" id="ARBA00022801"/>
    </source>
</evidence>
<dbReference type="PRINTS" id="PR00502">
    <property type="entry name" value="NUDIXFAMILY"/>
</dbReference>
<dbReference type="Gene3D" id="3.90.79.20">
    <property type="match status" value="1"/>
</dbReference>
<gene>
    <name evidence="12" type="ORF">AAW00_00750</name>
</gene>
<dbReference type="AlphaFoldDB" id="A0A0G9MWF8"/>
<dbReference type="Pfam" id="PF00293">
    <property type="entry name" value="NUDIX"/>
    <property type="match status" value="1"/>
</dbReference>
<accession>A0A0G9MWF8</accession>
<evidence type="ECO:0000313" key="13">
    <source>
        <dbReference type="Proteomes" id="UP000053464"/>
    </source>
</evidence>
<evidence type="ECO:0000256" key="10">
    <source>
        <dbReference type="RuleBase" id="RU003476"/>
    </source>
</evidence>
<comment type="catalytic activity">
    <reaction evidence="9">
        <text>a 5'-end NAD(+)-phospho-ribonucleoside in mRNA + H2O = a 5'-end phospho-adenosine-phospho-ribonucleoside in mRNA + beta-nicotinamide D-ribonucleotide + 2 H(+)</text>
        <dbReference type="Rhea" id="RHEA:60876"/>
        <dbReference type="Rhea" id="RHEA-COMP:15698"/>
        <dbReference type="Rhea" id="RHEA-COMP:15719"/>
        <dbReference type="ChEBI" id="CHEBI:14649"/>
        <dbReference type="ChEBI" id="CHEBI:15377"/>
        <dbReference type="ChEBI" id="CHEBI:15378"/>
        <dbReference type="ChEBI" id="CHEBI:144029"/>
        <dbReference type="ChEBI" id="CHEBI:144051"/>
    </reaction>
    <physiologicalReaction direction="left-to-right" evidence="9">
        <dbReference type="Rhea" id="RHEA:60877"/>
    </physiologicalReaction>
</comment>
<evidence type="ECO:0000256" key="7">
    <source>
        <dbReference type="ARBA" id="ARBA00022842"/>
    </source>
</evidence>
<reference evidence="12 13" key="1">
    <citation type="submission" date="2015-04" db="EMBL/GenBank/DDBJ databases">
        <title>The draft genome sequence of Erythrobacter luteus KA37.</title>
        <authorList>
            <person name="Zhuang L."/>
            <person name="Liu Y."/>
            <person name="Shao Z."/>
        </authorList>
    </citation>
    <scope>NUCLEOTIDE SEQUENCE [LARGE SCALE GENOMIC DNA]</scope>
    <source>
        <strain evidence="12 13">KA37</strain>
    </source>
</reference>
<dbReference type="PROSITE" id="PS51462">
    <property type="entry name" value="NUDIX"/>
    <property type="match status" value="1"/>
</dbReference>
<protein>
    <recommendedName>
        <fullName evidence="4">NAD(+) diphosphatase</fullName>
        <ecNumber evidence="4">3.6.1.22</ecNumber>
    </recommendedName>
</protein>
<dbReference type="InterPro" id="IPR015376">
    <property type="entry name" value="Znr_NADH_PPase"/>
</dbReference>
<evidence type="ECO:0000256" key="5">
    <source>
        <dbReference type="ARBA" id="ARBA00022723"/>
    </source>
</evidence>
<proteinExistence type="inferred from homology"/>
<dbReference type="SUPFAM" id="SSF55811">
    <property type="entry name" value="Nudix"/>
    <property type="match status" value="1"/>
</dbReference>
<keyword evidence="7" id="KW-0460">Magnesium</keyword>
<dbReference type="GO" id="GO:0046872">
    <property type="term" value="F:metal ion binding"/>
    <property type="evidence" value="ECO:0007669"/>
    <property type="project" value="UniProtKB-KW"/>
</dbReference>
<dbReference type="EMBL" id="LBHB01000001">
    <property type="protein sequence ID" value="KLE35061.1"/>
    <property type="molecule type" value="Genomic_DNA"/>
</dbReference>
<comment type="similarity">
    <text evidence="3">Belongs to the Nudix hydrolase family. NudC subfamily.</text>
</comment>
<dbReference type="OrthoDB" id="9791656at2"/>
<dbReference type="RefSeq" id="WP_047002463.1">
    <property type="nucleotide sequence ID" value="NZ_LBHB01000001.1"/>
</dbReference>
<dbReference type="Pfam" id="PF09297">
    <property type="entry name" value="Zn_ribbon_NUD"/>
    <property type="match status" value="1"/>
</dbReference>
<dbReference type="GO" id="GO:0019677">
    <property type="term" value="P:NAD+ catabolic process"/>
    <property type="evidence" value="ECO:0007669"/>
    <property type="project" value="TreeGrafter"/>
</dbReference>
<evidence type="ECO:0000256" key="9">
    <source>
        <dbReference type="ARBA" id="ARBA00023679"/>
    </source>
</evidence>
<keyword evidence="8" id="KW-0520">NAD</keyword>
<evidence type="ECO:0000256" key="4">
    <source>
        <dbReference type="ARBA" id="ARBA00012381"/>
    </source>
</evidence>
<sequence>MSGAGIAFTGHGIDRADHVRADPEYLAQLRADPASRLLAMDGLAAVTAGDALTFVPLADDGAELVFLGLREGDALFAAVPAEGDNRPAYEQRIDRAALGRLPADQLALYGGARALVDWHARHRFCARCGAATTIAKGGWQRDCPSCSAQHFPRTDPVVIMLVEHDGALLLGRGRGWPDRAYSALAGFVEPGESVEDAVAREVLEEVGLNVRDVSYVASQPWPFPSQLMIGCHARADSAKLSVDLTELEDARWFTREDVADAMARGQDARAFVAPPPVAIACYLLQWWLEETA</sequence>
<dbReference type="Gene3D" id="3.90.79.10">
    <property type="entry name" value="Nucleoside Triphosphate Pyrophosphohydrolase"/>
    <property type="match status" value="1"/>
</dbReference>
<evidence type="ECO:0000256" key="8">
    <source>
        <dbReference type="ARBA" id="ARBA00023027"/>
    </source>
</evidence>
<keyword evidence="5" id="KW-0479">Metal-binding</keyword>
<evidence type="ECO:0000256" key="2">
    <source>
        <dbReference type="ARBA" id="ARBA00001947"/>
    </source>
</evidence>
<dbReference type="PANTHER" id="PTHR42904:SF6">
    <property type="entry name" value="NAD-CAPPED RNA HYDROLASE NUDT12"/>
    <property type="match status" value="1"/>
</dbReference>